<dbReference type="SMART" id="SM00676">
    <property type="entry name" value="DM10"/>
    <property type="match status" value="2"/>
</dbReference>
<keyword evidence="3" id="KW-0677">Repeat</keyword>
<feature type="domain" description="DM10" evidence="6">
    <location>
        <begin position="74"/>
        <end position="181"/>
    </location>
</feature>
<gene>
    <name evidence="7" type="primary">RvY_07769-1</name>
    <name evidence="7" type="synonym">RvY_07769.1</name>
    <name evidence="7" type="ORF">RvY_07769</name>
</gene>
<dbReference type="InterPro" id="IPR006602">
    <property type="entry name" value="DM10_dom"/>
</dbReference>
<organism evidence="7 8">
    <name type="scientific">Ramazzottius varieornatus</name>
    <name type="common">Water bear</name>
    <name type="synonym">Tardigrade</name>
    <dbReference type="NCBI Taxonomy" id="947166"/>
    <lineage>
        <taxon>Eukaryota</taxon>
        <taxon>Metazoa</taxon>
        <taxon>Ecdysozoa</taxon>
        <taxon>Tardigrada</taxon>
        <taxon>Eutardigrada</taxon>
        <taxon>Parachela</taxon>
        <taxon>Hypsibioidea</taxon>
        <taxon>Ramazzottiidae</taxon>
        <taxon>Ramazzottius</taxon>
    </lineage>
</organism>
<comment type="caution">
    <text evidence="7">The sequence shown here is derived from an EMBL/GenBank/DDBJ whole genome shotgun (WGS) entry which is preliminary data.</text>
</comment>
<dbReference type="Proteomes" id="UP000186922">
    <property type="component" value="Unassembled WGS sequence"/>
</dbReference>
<reference evidence="7 8" key="1">
    <citation type="journal article" date="2016" name="Nat. Commun.">
        <title>Extremotolerant tardigrade genome and improved radiotolerance of human cultured cells by tardigrade-unique protein.</title>
        <authorList>
            <person name="Hashimoto T."/>
            <person name="Horikawa D.D."/>
            <person name="Saito Y."/>
            <person name="Kuwahara H."/>
            <person name="Kozuka-Hata H."/>
            <person name="Shin-I T."/>
            <person name="Minakuchi Y."/>
            <person name="Ohishi K."/>
            <person name="Motoyama A."/>
            <person name="Aizu T."/>
            <person name="Enomoto A."/>
            <person name="Kondo K."/>
            <person name="Tanaka S."/>
            <person name="Hara Y."/>
            <person name="Koshikawa S."/>
            <person name="Sagara H."/>
            <person name="Miura T."/>
            <person name="Yokobori S."/>
            <person name="Miyagawa K."/>
            <person name="Suzuki Y."/>
            <person name="Kubo T."/>
            <person name="Oyama M."/>
            <person name="Kohara Y."/>
            <person name="Fujiyama A."/>
            <person name="Arakawa K."/>
            <person name="Katayama T."/>
            <person name="Toyoda A."/>
            <person name="Kunieda T."/>
        </authorList>
    </citation>
    <scope>NUCLEOTIDE SEQUENCE [LARGE SCALE GENOMIC DNA]</scope>
    <source>
        <strain evidence="7 8">YOKOZUNA-1</strain>
    </source>
</reference>
<evidence type="ECO:0000256" key="1">
    <source>
        <dbReference type="ARBA" id="ARBA00004430"/>
    </source>
</evidence>
<dbReference type="GO" id="GO:0005930">
    <property type="term" value="C:axoneme"/>
    <property type="evidence" value="ECO:0007669"/>
    <property type="project" value="UniProtKB-SubCell"/>
</dbReference>
<dbReference type="STRING" id="947166.A0A1D1V3F1"/>
<evidence type="ECO:0000256" key="2">
    <source>
        <dbReference type="ARBA" id="ARBA00022490"/>
    </source>
</evidence>
<feature type="domain" description="DM10" evidence="6">
    <location>
        <begin position="225"/>
        <end position="299"/>
    </location>
</feature>
<keyword evidence="8" id="KW-1185">Reference proteome</keyword>
<keyword evidence="5" id="KW-0966">Cell projection</keyword>
<evidence type="ECO:0000313" key="8">
    <source>
        <dbReference type="Proteomes" id="UP000186922"/>
    </source>
</evidence>
<name>A0A1D1V3F1_RAMVA</name>
<dbReference type="PANTHER" id="PTHR12086">
    <property type="entry name" value="EF-HAND DOMAIN C-TERMINAL CONTAINING PROTEIN"/>
    <property type="match status" value="1"/>
</dbReference>
<evidence type="ECO:0000256" key="3">
    <source>
        <dbReference type="ARBA" id="ARBA00022737"/>
    </source>
</evidence>
<protein>
    <recommendedName>
        <fullName evidence="6">DM10 domain-containing protein</fullName>
    </recommendedName>
</protein>
<evidence type="ECO:0000256" key="4">
    <source>
        <dbReference type="ARBA" id="ARBA00023212"/>
    </source>
</evidence>
<proteinExistence type="predicted"/>
<accession>A0A1D1V3F1</accession>
<evidence type="ECO:0000256" key="5">
    <source>
        <dbReference type="ARBA" id="ARBA00023273"/>
    </source>
</evidence>
<dbReference type="EMBL" id="BDGG01000003">
    <property type="protein sequence ID" value="GAU96306.1"/>
    <property type="molecule type" value="Genomic_DNA"/>
</dbReference>
<evidence type="ECO:0000259" key="6">
    <source>
        <dbReference type="PROSITE" id="PS51336"/>
    </source>
</evidence>
<keyword evidence="4" id="KW-0206">Cytoskeleton</keyword>
<dbReference type="Gene3D" id="2.30.29.170">
    <property type="match status" value="2"/>
</dbReference>
<dbReference type="AlphaFoldDB" id="A0A1D1V3F1"/>
<dbReference type="OrthoDB" id="10255210at2759"/>
<evidence type="ECO:0000313" key="7">
    <source>
        <dbReference type="EMBL" id="GAU96306.1"/>
    </source>
</evidence>
<dbReference type="PROSITE" id="PS51336">
    <property type="entry name" value="DM10"/>
    <property type="match status" value="2"/>
</dbReference>
<dbReference type="Pfam" id="PF06565">
    <property type="entry name" value="DM10_dom"/>
    <property type="match status" value="2"/>
</dbReference>
<keyword evidence="2" id="KW-0963">Cytoplasm</keyword>
<sequence>MTLPFVAGQAYLDQITQEDFRKPHFLVRENNVPYVVNGNVGVGGRLLAGKQKPPANSFQNTDRVAAPSQWPHIPHATLQFGSYVYEDFVNGRIDEKVPVRIYQVFFYLEDNTVEITESQAGNTEYVPPKHLSRQRVPRANDPDTFLSVYDFTVGKPVIIYGRQHMIYSCDLYTRNTLTKMGFVVAPAQEPPYSQIMAASKLSKMDEKLKRHFNTDGHFARFLQYDGQVLRFNAVWNDKKSMFGDEHTLLVRFYLSDGTLEILRKEPQLNGRDMWRPFIKRARIPKVRKAETSFVMSAKG</sequence>
<comment type="subcellular location">
    <subcellularLocation>
        <location evidence="1">Cytoplasm</location>
        <location evidence="1">Cytoskeleton</location>
        <location evidence="1">Cilium axoneme</location>
    </subcellularLocation>
</comment>
<dbReference type="InterPro" id="IPR040193">
    <property type="entry name" value="EFHC1/EFHC2/EFHB"/>
</dbReference>